<feature type="domain" description="ABC3 transporter permease C-terminal" evidence="14">
    <location>
        <begin position="185"/>
        <end position="302"/>
    </location>
</feature>
<accession>M7P0P7</accession>
<keyword evidence="5 12" id="KW-1003">Cell membrane</keyword>
<dbReference type="InterPro" id="IPR047590">
    <property type="entry name" value="FtsX_proteobact-type"/>
</dbReference>
<comment type="caution">
    <text evidence="16">The sequence shown here is derived from an EMBL/GenBank/DDBJ whole genome shotgun (WGS) entry which is preliminary data.</text>
</comment>
<reference evidence="16 17" key="1">
    <citation type="journal article" date="2013" name="Genome Announc.">
        <title>Draft Genome Sequence of Methylophaga lonarensis MPLT, a Haloalkaliphilic (Non-Methane-Utilizing) Methylotroph.</title>
        <authorList>
            <person name="Shetty S.A."/>
            <person name="Marathe N.P."/>
            <person name="Munot H."/>
            <person name="Antony C.P."/>
            <person name="Dhotre D.P."/>
            <person name="Murrell J.C."/>
            <person name="Shouche Y.S."/>
        </authorList>
    </citation>
    <scope>NUCLEOTIDE SEQUENCE [LARGE SCALE GENOMIC DNA]</scope>
    <source>
        <strain evidence="16 17">MPL</strain>
    </source>
</reference>
<proteinExistence type="inferred from homology"/>
<dbReference type="InterPro" id="IPR003838">
    <property type="entry name" value="ABC3_permease_C"/>
</dbReference>
<comment type="function">
    <text evidence="12">Part of the ABC transporter FtsEX involved in cellular division.</text>
</comment>
<evidence type="ECO:0000256" key="13">
    <source>
        <dbReference type="SAM" id="Phobius"/>
    </source>
</evidence>
<dbReference type="PATRIC" id="fig|1286106.3.peg.1406"/>
<evidence type="ECO:0000256" key="3">
    <source>
        <dbReference type="ARBA" id="ARBA00011160"/>
    </source>
</evidence>
<dbReference type="InterPro" id="IPR004513">
    <property type="entry name" value="FtsX"/>
</dbReference>
<evidence type="ECO:0000256" key="7">
    <source>
        <dbReference type="ARBA" id="ARBA00022618"/>
    </source>
</evidence>
<feature type="transmembrane region" description="Helical" evidence="13">
    <location>
        <begin position="276"/>
        <end position="300"/>
    </location>
</feature>
<evidence type="ECO:0000256" key="4">
    <source>
        <dbReference type="ARBA" id="ARBA00021907"/>
    </source>
</evidence>
<dbReference type="OrthoDB" id="9813411at2"/>
<dbReference type="Pfam" id="PF18075">
    <property type="entry name" value="FtsX_ECD"/>
    <property type="match status" value="1"/>
</dbReference>
<keyword evidence="7 12" id="KW-0132">Cell division</keyword>
<keyword evidence="10 12" id="KW-0472">Membrane</keyword>
<dbReference type="AlphaFoldDB" id="M7P0P7"/>
<name>M7P0P7_9GAMM</name>
<keyword evidence="6 12" id="KW-0997">Cell inner membrane</keyword>
<dbReference type="Proteomes" id="UP000012019">
    <property type="component" value="Unassembled WGS sequence"/>
</dbReference>
<evidence type="ECO:0000256" key="9">
    <source>
        <dbReference type="ARBA" id="ARBA00022989"/>
    </source>
</evidence>
<feature type="transmembrane region" description="Helical" evidence="13">
    <location>
        <begin position="235"/>
        <end position="256"/>
    </location>
</feature>
<feature type="transmembrane region" description="Helical" evidence="13">
    <location>
        <begin position="182"/>
        <end position="202"/>
    </location>
</feature>
<evidence type="ECO:0000256" key="12">
    <source>
        <dbReference type="PIRNR" id="PIRNR003097"/>
    </source>
</evidence>
<dbReference type="InterPro" id="IPR040690">
    <property type="entry name" value="FtsX_ECD"/>
</dbReference>
<dbReference type="GO" id="GO:0005886">
    <property type="term" value="C:plasma membrane"/>
    <property type="evidence" value="ECO:0007669"/>
    <property type="project" value="UniProtKB-SubCell"/>
</dbReference>
<comment type="subunit">
    <text evidence="3">Forms a membrane-associated complex with FtsE.</text>
</comment>
<keyword evidence="11 12" id="KW-0131">Cell cycle</keyword>
<dbReference type="GO" id="GO:0032153">
    <property type="term" value="C:cell division site"/>
    <property type="evidence" value="ECO:0007669"/>
    <property type="project" value="TreeGrafter"/>
</dbReference>
<dbReference type="RefSeq" id="WP_009726392.1">
    <property type="nucleotide sequence ID" value="NZ_APHR01000035.1"/>
</dbReference>
<keyword evidence="17" id="KW-1185">Reference proteome</keyword>
<comment type="subcellular location">
    <subcellularLocation>
        <location evidence="1">Cell inner membrane</location>
        <topology evidence="1">Multi-pass membrane protein</topology>
    </subcellularLocation>
</comment>
<dbReference type="STRING" id="1286106.MPL1_07004"/>
<evidence type="ECO:0000256" key="1">
    <source>
        <dbReference type="ARBA" id="ARBA00004429"/>
    </source>
</evidence>
<evidence type="ECO:0000313" key="17">
    <source>
        <dbReference type="Proteomes" id="UP000012019"/>
    </source>
</evidence>
<dbReference type="EMBL" id="APHR01000035">
    <property type="protein sequence ID" value="EMR13051.1"/>
    <property type="molecule type" value="Genomic_DNA"/>
</dbReference>
<feature type="domain" description="FtsX extracellular" evidence="15">
    <location>
        <begin position="68"/>
        <end position="159"/>
    </location>
</feature>
<evidence type="ECO:0000259" key="15">
    <source>
        <dbReference type="Pfam" id="PF18075"/>
    </source>
</evidence>
<dbReference type="PANTHER" id="PTHR47755:SF1">
    <property type="entry name" value="CELL DIVISION PROTEIN FTSX"/>
    <property type="match status" value="1"/>
</dbReference>
<gene>
    <name evidence="16" type="ORF">MPL1_07004</name>
</gene>
<organism evidence="16 17">
    <name type="scientific">Methylophaga lonarensis MPL</name>
    <dbReference type="NCBI Taxonomy" id="1286106"/>
    <lineage>
        <taxon>Bacteria</taxon>
        <taxon>Pseudomonadati</taxon>
        <taxon>Pseudomonadota</taxon>
        <taxon>Gammaproteobacteria</taxon>
        <taxon>Thiotrichales</taxon>
        <taxon>Piscirickettsiaceae</taxon>
        <taxon>Methylophaga</taxon>
    </lineage>
</organism>
<evidence type="ECO:0000256" key="11">
    <source>
        <dbReference type="ARBA" id="ARBA00023306"/>
    </source>
</evidence>
<evidence type="ECO:0000256" key="8">
    <source>
        <dbReference type="ARBA" id="ARBA00022692"/>
    </source>
</evidence>
<dbReference type="PIRSF" id="PIRSF003097">
    <property type="entry name" value="FtsX"/>
    <property type="match status" value="1"/>
</dbReference>
<comment type="similarity">
    <text evidence="2 12">Belongs to the ABC-4 integral membrane protein family. FtsX subfamily.</text>
</comment>
<dbReference type="Pfam" id="PF02687">
    <property type="entry name" value="FtsX"/>
    <property type="match status" value="1"/>
</dbReference>
<feature type="transmembrane region" description="Helical" evidence="13">
    <location>
        <begin position="30"/>
        <end position="53"/>
    </location>
</feature>
<sequence length="310" mass="34215">MDIVDRFKNYLLRHVQVMLASLGDLWRHPLASIMTIVVIGIALALPAGLLVMLTNVAQISGQWQDSHQISLFLNDEVGDTRGQQLAEQLLSWPDISAVEFKSSSESLEEFRELSGLGSMLDNLPKNPLPAVIIVQAADDFSETENIEDLLERLARMQDIELAQLDMQWLQRLRSLNQTAQRAVQILAALLSISVLLVIGNTIRLSILNRQAEIRVIKLVGGTNAFVRRPFLYTGFWYGFLGGVVAWLTLLTSLAVISGPINALASQYDNVFSLQWLAGELFLALPLIGVLLGVLGAWLAVGKHLNAIEPN</sequence>
<evidence type="ECO:0000256" key="2">
    <source>
        <dbReference type="ARBA" id="ARBA00007379"/>
    </source>
</evidence>
<keyword evidence="9 13" id="KW-1133">Transmembrane helix</keyword>
<dbReference type="PANTHER" id="PTHR47755">
    <property type="entry name" value="CELL DIVISION PROTEIN FTSX"/>
    <property type="match status" value="1"/>
</dbReference>
<protein>
    <recommendedName>
        <fullName evidence="4 12">Cell division protein FtsX</fullName>
    </recommendedName>
</protein>
<evidence type="ECO:0000313" key="16">
    <source>
        <dbReference type="EMBL" id="EMR13051.1"/>
    </source>
</evidence>
<evidence type="ECO:0000256" key="10">
    <source>
        <dbReference type="ARBA" id="ARBA00023136"/>
    </source>
</evidence>
<evidence type="ECO:0000256" key="6">
    <source>
        <dbReference type="ARBA" id="ARBA00022519"/>
    </source>
</evidence>
<evidence type="ECO:0000256" key="5">
    <source>
        <dbReference type="ARBA" id="ARBA00022475"/>
    </source>
</evidence>
<dbReference type="GO" id="GO:0051301">
    <property type="term" value="P:cell division"/>
    <property type="evidence" value="ECO:0007669"/>
    <property type="project" value="UniProtKB-KW"/>
</dbReference>
<dbReference type="Gene3D" id="3.30.70.3040">
    <property type="match status" value="1"/>
</dbReference>
<dbReference type="NCBIfam" id="TIGR00439">
    <property type="entry name" value="FtsX_Gneg"/>
    <property type="match status" value="1"/>
</dbReference>
<dbReference type="eggNOG" id="COG2177">
    <property type="taxonomic scope" value="Bacteria"/>
</dbReference>
<evidence type="ECO:0000259" key="14">
    <source>
        <dbReference type="Pfam" id="PF02687"/>
    </source>
</evidence>
<keyword evidence="8 13" id="KW-0812">Transmembrane</keyword>